<evidence type="ECO:0000313" key="2">
    <source>
        <dbReference type="Proteomes" id="UP001328107"/>
    </source>
</evidence>
<sequence>MPAPSKLINVVTLAKSVLGSQLTIHEGRGLVQEKLKQLCQGQLAVIDSVESSLVTSVYFSTEEKNYLYNLWKYGCAETMNYNMEIMSARMSRSETAISCIQTKVSKQVMPLSFIRLYTISSRAKGGYYKLPHDLLNSIKSMLCIASAFNDARTRALFPSVTATVEQALTQL</sequence>
<reference evidence="2" key="1">
    <citation type="submission" date="2022-10" db="EMBL/GenBank/DDBJ databases">
        <title>Genome assembly of Pristionchus species.</title>
        <authorList>
            <person name="Yoshida K."/>
            <person name="Sommer R.J."/>
        </authorList>
    </citation>
    <scope>NUCLEOTIDE SEQUENCE [LARGE SCALE GENOMIC DNA]</scope>
    <source>
        <strain evidence="2">RS5460</strain>
    </source>
</reference>
<name>A0AAN4ZFC2_9BILA</name>
<organism evidence="1 2">
    <name type="scientific">Pristionchus mayeri</name>
    <dbReference type="NCBI Taxonomy" id="1317129"/>
    <lineage>
        <taxon>Eukaryota</taxon>
        <taxon>Metazoa</taxon>
        <taxon>Ecdysozoa</taxon>
        <taxon>Nematoda</taxon>
        <taxon>Chromadorea</taxon>
        <taxon>Rhabditida</taxon>
        <taxon>Rhabditina</taxon>
        <taxon>Diplogasteromorpha</taxon>
        <taxon>Diplogasteroidea</taxon>
        <taxon>Neodiplogasteridae</taxon>
        <taxon>Pristionchus</taxon>
    </lineage>
</organism>
<dbReference type="EMBL" id="BTRK01000003">
    <property type="protein sequence ID" value="GMR40207.1"/>
    <property type="molecule type" value="Genomic_DNA"/>
</dbReference>
<feature type="non-terminal residue" evidence="1">
    <location>
        <position position="171"/>
    </location>
</feature>
<protein>
    <submittedName>
        <fullName evidence="1">Uncharacterized protein</fullName>
    </submittedName>
</protein>
<proteinExistence type="predicted"/>
<accession>A0AAN4ZFC2</accession>
<dbReference type="AlphaFoldDB" id="A0AAN4ZFC2"/>
<keyword evidence="2" id="KW-1185">Reference proteome</keyword>
<dbReference type="Proteomes" id="UP001328107">
    <property type="component" value="Unassembled WGS sequence"/>
</dbReference>
<evidence type="ECO:0000313" key="1">
    <source>
        <dbReference type="EMBL" id="GMR40207.1"/>
    </source>
</evidence>
<comment type="caution">
    <text evidence="1">The sequence shown here is derived from an EMBL/GenBank/DDBJ whole genome shotgun (WGS) entry which is preliminary data.</text>
</comment>
<gene>
    <name evidence="1" type="ORF">PMAYCL1PPCAC_10402</name>
</gene>